<dbReference type="InterPro" id="IPR023585">
    <property type="entry name" value="Ile-tRNA-ligase_type1"/>
</dbReference>
<dbReference type="Pfam" id="PF08264">
    <property type="entry name" value="Anticodon_1"/>
    <property type="match status" value="1"/>
</dbReference>
<evidence type="ECO:0000313" key="15">
    <source>
        <dbReference type="Proteomes" id="UP000178417"/>
    </source>
</evidence>
<feature type="binding site" evidence="10">
    <location>
        <position position="896"/>
    </location>
    <ligand>
        <name>Zn(2+)</name>
        <dbReference type="ChEBI" id="CHEBI:29105"/>
    </ligand>
</feature>
<evidence type="ECO:0000256" key="10">
    <source>
        <dbReference type="HAMAP-Rule" id="MF_02002"/>
    </source>
</evidence>
<dbReference type="SUPFAM" id="SSF52374">
    <property type="entry name" value="Nucleotidylyl transferase"/>
    <property type="match status" value="1"/>
</dbReference>
<dbReference type="InterPro" id="IPR050081">
    <property type="entry name" value="Ile-tRNA_ligase"/>
</dbReference>
<comment type="cofactor">
    <cofactor evidence="10">
        <name>Zn(2+)</name>
        <dbReference type="ChEBI" id="CHEBI:29105"/>
    </cofactor>
    <text evidence="10">Binds 1 zinc ion per subunit.</text>
</comment>
<dbReference type="GO" id="GO:0000049">
    <property type="term" value="F:tRNA binding"/>
    <property type="evidence" value="ECO:0007669"/>
    <property type="project" value="InterPro"/>
</dbReference>
<dbReference type="InterPro" id="IPR002301">
    <property type="entry name" value="Ile-tRNA-ligase"/>
</dbReference>
<feature type="binding site" evidence="10">
    <location>
        <position position="608"/>
    </location>
    <ligand>
        <name>ATP</name>
        <dbReference type="ChEBI" id="CHEBI:30616"/>
    </ligand>
</feature>
<dbReference type="InterPro" id="IPR010663">
    <property type="entry name" value="Znf_FPG/IleRS"/>
</dbReference>
<organism evidence="14 15">
    <name type="scientific">candidate division WOR-1 bacterium RIFOXYB2_FULL_37_13</name>
    <dbReference type="NCBI Taxonomy" id="1802579"/>
    <lineage>
        <taxon>Bacteria</taxon>
        <taxon>Bacillati</taxon>
        <taxon>Saganbacteria</taxon>
    </lineage>
</organism>
<evidence type="ECO:0000259" key="12">
    <source>
        <dbReference type="Pfam" id="PF06827"/>
    </source>
</evidence>
<dbReference type="PANTHER" id="PTHR42765:SF1">
    <property type="entry name" value="ISOLEUCINE--TRNA LIGASE, MITOCHONDRIAL"/>
    <property type="match status" value="1"/>
</dbReference>
<evidence type="ECO:0000259" key="11">
    <source>
        <dbReference type="Pfam" id="PF00133"/>
    </source>
</evidence>
<dbReference type="NCBIfam" id="TIGR00392">
    <property type="entry name" value="ileS"/>
    <property type="match status" value="1"/>
</dbReference>
<evidence type="ECO:0000256" key="8">
    <source>
        <dbReference type="ARBA" id="ARBA00025217"/>
    </source>
</evidence>
<name>A0A1F4SXG9_UNCSA</name>
<keyword evidence="2 10" id="KW-0963">Cytoplasm</keyword>
<dbReference type="PROSITE" id="PS00178">
    <property type="entry name" value="AA_TRNA_LIGASE_I"/>
    <property type="match status" value="1"/>
</dbReference>
<evidence type="ECO:0000256" key="4">
    <source>
        <dbReference type="ARBA" id="ARBA00022741"/>
    </source>
</evidence>
<dbReference type="EC" id="6.1.1.5" evidence="10"/>
<gene>
    <name evidence="10" type="primary">ileS</name>
    <name evidence="14" type="ORF">A2310_08075</name>
</gene>
<dbReference type="InterPro" id="IPR013155">
    <property type="entry name" value="M/V/L/I-tRNA-synth_anticd-bd"/>
</dbReference>
<comment type="similarity">
    <text evidence="1 10">Belongs to the class-I aminoacyl-tRNA synthetase family. IleS type 1 subfamily.</text>
</comment>
<comment type="subcellular location">
    <subcellularLocation>
        <location evidence="10">Cytoplasm</location>
    </subcellularLocation>
</comment>
<dbReference type="GO" id="GO:0008270">
    <property type="term" value="F:zinc ion binding"/>
    <property type="evidence" value="ECO:0007669"/>
    <property type="project" value="UniProtKB-UniRule"/>
</dbReference>
<dbReference type="Gene3D" id="1.10.10.830">
    <property type="entry name" value="Ile-tRNA synthetase CP2 domain-like"/>
    <property type="match status" value="1"/>
</dbReference>
<evidence type="ECO:0000259" key="13">
    <source>
        <dbReference type="Pfam" id="PF08264"/>
    </source>
</evidence>
<dbReference type="InterPro" id="IPR001412">
    <property type="entry name" value="aa-tRNA-synth_I_CS"/>
</dbReference>
<comment type="caution">
    <text evidence="14">The sequence shown here is derived from an EMBL/GenBank/DDBJ whole genome shotgun (WGS) entry which is preliminary data.</text>
</comment>
<feature type="binding site" evidence="10">
    <location>
        <position position="564"/>
    </location>
    <ligand>
        <name>L-isoleucyl-5'-AMP</name>
        <dbReference type="ChEBI" id="CHEBI:178002"/>
    </ligand>
</feature>
<dbReference type="FunFam" id="3.40.50.620:FF:000152">
    <property type="entry name" value="Isoleucine--tRNA ligase"/>
    <property type="match status" value="1"/>
</dbReference>
<comment type="subunit">
    <text evidence="10">Monomer.</text>
</comment>
<dbReference type="InterPro" id="IPR009008">
    <property type="entry name" value="Val/Leu/Ile-tRNA-synth_edit"/>
</dbReference>
<keyword evidence="10" id="KW-0862">Zinc</keyword>
<dbReference type="HAMAP" id="MF_02002">
    <property type="entry name" value="Ile_tRNA_synth_type1"/>
    <property type="match status" value="1"/>
</dbReference>
<reference evidence="14 15" key="1">
    <citation type="journal article" date="2016" name="Nat. Commun.">
        <title>Thousands of microbial genomes shed light on interconnected biogeochemical processes in an aquifer system.</title>
        <authorList>
            <person name="Anantharaman K."/>
            <person name="Brown C.T."/>
            <person name="Hug L.A."/>
            <person name="Sharon I."/>
            <person name="Castelle C.J."/>
            <person name="Probst A.J."/>
            <person name="Thomas B.C."/>
            <person name="Singh A."/>
            <person name="Wilkins M.J."/>
            <person name="Karaoz U."/>
            <person name="Brodie E.L."/>
            <person name="Williams K.H."/>
            <person name="Hubbard S.S."/>
            <person name="Banfield J.F."/>
        </authorList>
    </citation>
    <scope>NUCLEOTIDE SEQUENCE [LARGE SCALE GENOMIC DNA]</scope>
</reference>
<evidence type="ECO:0000256" key="6">
    <source>
        <dbReference type="ARBA" id="ARBA00022917"/>
    </source>
</evidence>
<keyword evidence="6 10" id="KW-0648">Protein biosynthesis</keyword>
<dbReference type="Proteomes" id="UP000178417">
    <property type="component" value="Unassembled WGS sequence"/>
</dbReference>
<dbReference type="CDD" id="cd07960">
    <property type="entry name" value="Anticodon_Ia_Ile_BEm"/>
    <property type="match status" value="1"/>
</dbReference>
<proteinExistence type="inferred from homology"/>
<feature type="binding site" evidence="10">
    <location>
        <position position="916"/>
    </location>
    <ligand>
        <name>Zn(2+)</name>
        <dbReference type="ChEBI" id="CHEBI:29105"/>
    </ligand>
</feature>
<dbReference type="CDD" id="cd00818">
    <property type="entry name" value="IleRS_core"/>
    <property type="match status" value="1"/>
</dbReference>
<dbReference type="InterPro" id="IPR014729">
    <property type="entry name" value="Rossmann-like_a/b/a_fold"/>
</dbReference>
<accession>A0A1F4SXG9</accession>
<dbReference type="STRING" id="1802579.A2310_08075"/>
<dbReference type="Gene3D" id="1.10.730.20">
    <property type="match status" value="1"/>
</dbReference>
<evidence type="ECO:0000256" key="5">
    <source>
        <dbReference type="ARBA" id="ARBA00022840"/>
    </source>
</evidence>
<feature type="short sequence motif" description="'KMSKS' region" evidence="10">
    <location>
        <begin position="605"/>
        <end position="609"/>
    </location>
</feature>
<evidence type="ECO:0000256" key="9">
    <source>
        <dbReference type="ARBA" id="ARBA00048359"/>
    </source>
</evidence>
<dbReference type="InterPro" id="IPR009080">
    <property type="entry name" value="tRNAsynth_Ia_anticodon-bd"/>
</dbReference>
<keyword evidence="3 10" id="KW-0436">Ligase</keyword>
<keyword evidence="5 10" id="KW-0067">ATP-binding</keyword>
<feature type="short sequence motif" description="'HIGH' region" evidence="10">
    <location>
        <begin position="57"/>
        <end position="67"/>
    </location>
</feature>
<keyword evidence="7 10" id="KW-0030">Aminoacyl-tRNA synthetase</keyword>
<dbReference type="SUPFAM" id="SSF50677">
    <property type="entry name" value="ValRS/IleRS/LeuRS editing domain"/>
    <property type="match status" value="1"/>
</dbReference>
<dbReference type="InterPro" id="IPR033708">
    <property type="entry name" value="Anticodon_Ile_BEm"/>
</dbReference>
<sequence length="921" mass="105517">MEYKQTLNLPKTDLPIRANSAAVEEEFLKFWADNNIYKKLLEKNKDKDKFILHDGPPYANGHIHLGHAINRILKDIVVKYKSMSGFNSPFIPGWDCHGLPIETQLQKELGDKKHDVGILEFRKKCHDYAMNFVDIQREESINLGLLGDWFNPYLTLDPLYEEKIIETFGKLADEGYIYRGLKPIHWCPNCETALAEAEIEYEDEKSPSIYVKFKVKDQKSAAASHFSPIANMNASIFFIIWTTTPWTLPANVAIAAHPEYEYAFVSVKDEIWIIAEELVNTVMHKFGVSDYKIIDKTKGKNLEGIATAHPFIERDSVLVLDEYVTLEQGTGLVHIAPGHGMEDYKVGLNYKLPIIMPVDSSGNFDNSVPDFIKGKNIIEANKIIGQKLENDGNLLKLEFIKHSYPHCWRCKKPVIFRATEQWFISVEHKNMREKALKAVADTNWIPSWGENRIRGMIDTRPDWCISRQRSWGVPIPAFYCAKCKKVHFGGEFNKATEALIRKEGTDGWFKYEPKDFLPKDLRCECGSSEFKKETDILDVWFESGSSHAAVLETRLSWPADLYLEGSDQHRGWFQSSLLTSVGTKGRAPFNAVLTHGFTIDDKGKKMSKSLGNVIDPLEVIKKYGADVLRLWVASTDFRNDMAASDKILKQVQDAYLKIRNTCRFLLSNLSDFEKSLDLKDLEELDKWILIKLNELIKKVNAAYEKYEPHIVYHSIYDFCVTDLSAHYLDMSKDRLYCDKKGSNNRSSAQTAINEILLTLLKLMAPILSFTAEDIYRYYNQFPMSNVQCPMFKSIFLTDLPRGKKELENLAPKEEWEKLFEIREKVYKIVEEARKEKKIASSVAAMVSISAKDKELALLKAYEKTLEVFFIVSKIELTEGDFNVVVSSAPGQKCERCWQVKESVGQNNEHATLCERCQNAIS</sequence>
<evidence type="ECO:0000313" key="14">
    <source>
        <dbReference type="EMBL" id="OGC25136.1"/>
    </source>
</evidence>
<feature type="domain" description="Methionyl/Valyl/Leucyl/Isoleucyl-tRNA synthetase anticodon-binding" evidence="13">
    <location>
        <begin position="685"/>
        <end position="843"/>
    </location>
</feature>
<dbReference type="SUPFAM" id="SSF47323">
    <property type="entry name" value="Anticodon-binding domain of a subclass of class I aminoacyl-tRNA synthetases"/>
    <property type="match status" value="1"/>
</dbReference>
<protein>
    <recommendedName>
        <fullName evidence="10">Isoleucine--tRNA ligase</fullName>
        <ecNumber evidence="10">6.1.1.5</ecNumber>
    </recommendedName>
    <alternativeName>
        <fullName evidence="10">Isoleucyl-tRNA synthetase</fullName>
        <shortName evidence="10">IleRS</shortName>
    </alternativeName>
</protein>
<feature type="domain" description="Zinc finger FPG/IleRS-type" evidence="12">
    <location>
        <begin position="890"/>
        <end position="918"/>
    </location>
</feature>
<keyword evidence="4 10" id="KW-0547">Nucleotide-binding</keyword>
<dbReference type="AlphaFoldDB" id="A0A1F4SXG9"/>
<evidence type="ECO:0000256" key="7">
    <source>
        <dbReference type="ARBA" id="ARBA00023146"/>
    </source>
</evidence>
<dbReference type="InterPro" id="IPR002300">
    <property type="entry name" value="aa-tRNA-synth_Ia"/>
</dbReference>
<comment type="catalytic activity">
    <reaction evidence="9 10">
        <text>tRNA(Ile) + L-isoleucine + ATP = L-isoleucyl-tRNA(Ile) + AMP + diphosphate</text>
        <dbReference type="Rhea" id="RHEA:11060"/>
        <dbReference type="Rhea" id="RHEA-COMP:9666"/>
        <dbReference type="Rhea" id="RHEA-COMP:9695"/>
        <dbReference type="ChEBI" id="CHEBI:30616"/>
        <dbReference type="ChEBI" id="CHEBI:33019"/>
        <dbReference type="ChEBI" id="CHEBI:58045"/>
        <dbReference type="ChEBI" id="CHEBI:78442"/>
        <dbReference type="ChEBI" id="CHEBI:78528"/>
        <dbReference type="ChEBI" id="CHEBI:456215"/>
        <dbReference type="EC" id="6.1.1.5"/>
    </reaction>
</comment>
<comment type="domain">
    <text evidence="10">IleRS has two distinct active sites: one for aminoacylation and one for editing. The misactivated valine is translocated from the active site to the editing site, which sterically excludes the correctly activated isoleucine. The single editing site contains two valyl binding pockets, one specific for each substrate (Val-AMP or Val-tRNA(Ile)).</text>
</comment>
<keyword evidence="10" id="KW-0479">Metal-binding</keyword>
<feature type="binding site" evidence="10">
    <location>
        <position position="893"/>
    </location>
    <ligand>
        <name>Zn(2+)</name>
        <dbReference type="ChEBI" id="CHEBI:29105"/>
    </ligand>
</feature>
<dbReference type="GO" id="GO:0005829">
    <property type="term" value="C:cytosol"/>
    <property type="evidence" value="ECO:0007669"/>
    <property type="project" value="TreeGrafter"/>
</dbReference>
<feature type="domain" description="Aminoacyl-tRNA synthetase class Ia" evidence="11">
    <location>
        <begin position="27"/>
        <end position="642"/>
    </location>
</feature>
<dbReference type="GO" id="GO:0004822">
    <property type="term" value="F:isoleucine-tRNA ligase activity"/>
    <property type="evidence" value="ECO:0007669"/>
    <property type="project" value="UniProtKB-UniRule"/>
</dbReference>
<dbReference type="GO" id="GO:0006428">
    <property type="term" value="P:isoleucyl-tRNA aminoacylation"/>
    <property type="evidence" value="ECO:0007669"/>
    <property type="project" value="UniProtKB-UniRule"/>
</dbReference>
<dbReference type="PRINTS" id="PR00984">
    <property type="entry name" value="TRNASYNTHILE"/>
</dbReference>
<dbReference type="GO" id="GO:0002161">
    <property type="term" value="F:aminoacyl-tRNA deacylase activity"/>
    <property type="evidence" value="ECO:0007669"/>
    <property type="project" value="InterPro"/>
</dbReference>
<dbReference type="PANTHER" id="PTHR42765">
    <property type="entry name" value="SOLEUCYL-TRNA SYNTHETASE"/>
    <property type="match status" value="1"/>
</dbReference>
<dbReference type="Pfam" id="PF00133">
    <property type="entry name" value="tRNA-synt_1"/>
    <property type="match status" value="1"/>
</dbReference>
<dbReference type="Gene3D" id="3.40.50.620">
    <property type="entry name" value="HUPs"/>
    <property type="match status" value="2"/>
</dbReference>
<comment type="function">
    <text evidence="8 10">Catalyzes the attachment of isoleucine to tRNA(Ile). As IleRS can inadvertently accommodate and process structurally similar amino acids such as valine, to avoid such errors it has two additional distinct tRNA(Ile)-dependent editing activities. One activity is designated as 'pretransfer' editing and involves the hydrolysis of activated Val-AMP. The other activity is designated 'posttransfer' editing and involves deacylation of mischarged Val-tRNA(Ile).</text>
</comment>
<dbReference type="EMBL" id="MEUB01000003">
    <property type="protein sequence ID" value="OGC25136.1"/>
    <property type="molecule type" value="Genomic_DNA"/>
</dbReference>
<evidence type="ECO:0000256" key="1">
    <source>
        <dbReference type="ARBA" id="ARBA00006887"/>
    </source>
</evidence>
<evidence type="ECO:0000256" key="2">
    <source>
        <dbReference type="ARBA" id="ARBA00022490"/>
    </source>
</evidence>
<feature type="binding site" evidence="10">
    <location>
        <position position="913"/>
    </location>
    <ligand>
        <name>Zn(2+)</name>
        <dbReference type="ChEBI" id="CHEBI:29105"/>
    </ligand>
</feature>
<evidence type="ECO:0000256" key="3">
    <source>
        <dbReference type="ARBA" id="ARBA00022598"/>
    </source>
</evidence>
<dbReference type="Pfam" id="PF06827">
    <property type="entry name" value="zf-FPG_IleRS"/>
    <property type="match status" value="1"/>
</dbReference>
<dbReference type="GO" id="GO:0005524">
    <property type="term" value="F:ATP binding"/>
    <property type="evidence" value="ECO:0007669"/>
    <property type="project" value="UniProtKB-UniRule"/>
</dbReference>